<proteinExistence type="predicted"/>
<evidence type="ECO:0000313" key="3">
    <source>
        <dbReference type="Proteomes" id="UP000000347"/>
    </source>
</evidence>
<dbReference type="KEGG" id="cob:COB47_0364"/>
<accession>D9TI70</accession>
<feature type="chain" id="PRO_5038681721" description="Lipoprotein" evidence="1">
    <location>
        <begin position="23"/>
        <end position="209"/>
    </location>
</feature>
<name>D9TI70_CALOO</name>
<dbReference type="eggNOG" id="ENOG502ZD0C">
    <property type="taxonomic scope" value="Bacteria"/>
</dbReference>
<evidence type="ECO:0000256" key="1">
    <source>
        <dbReference type="SAM" id="SignalP"/>
    </source>
</evidence>
<keyword evidence="3" id="KW-1185">Reference proteome</keyword>
<keyword evidence="1" id="KW-0732">Signal</keyword>
<gene>
    <name evidence="2" type="ordered locus">COB47_0364</name>
</gene>
<dbReference type="PROSITE" id="PS51257">
    <property type="entry name" value="PROKAR_LIPOPROTEIN"/>
    <property type="match status" value="1"/>
</dbReference>
<dbReference type="OrthoDB" id="9875667at2"/>
<dbReference type="AlphaFoldDB" id="D9TI70"/>
<dbReference type="STRING" id="608506.COB47_0364"/>
<dbReference type="HOGENOM" id="CLU_1313510_0_0_9"/>
<dbReference type="EMBL" id="CP002164">
    <property type="protein sequence ID" value="ADL41702.1"/>
    <property type="molecule type" value="Genomic_DNA"/>
</dbReference>
<evidence type="ECO:0008006" key="4">
    <source>
        <dbReference type="Google" id="ProtNLM"/>
    </source>
</evidence>
<reference evidence="2 3" key="1">
    <citation type="journal article" date="2010" name="J. Bacteriol.">
        <title>Complete genome sequence of the cellulolytic thermophile Caldicellulosiruptor obsidiansis OB47T.</title>
        <authorList>
            <person name="Elkins J.G."/>
            <person name="Lochner A."/>
            <person name="Hamilton-Brehm S.D."/>
            <person name="Davenport K.W."/>
            <person name="Podar M."/>
            <person name="Brown S.D."/>
            <person name="Land M.L."/>
            <person name="Hauser L.J."/>
            <person name="Klingeman D.M."/>
            <person name="Raman B."/>
            <person name="Goodwin L.A."/>
            <person name="Tapia R."/>
            <person name="Meincke L.J."/>
            <person name="Detter J.C."/>
            <person name="Bruce D.C."/>
            <person name="Han C.S."/>
            <person name="Palumbo A.V."/>
            <person name="Cottingham R.W."/>
            <person name="Keller M."/>
            <person name="Graham D.E."/>
        </authorList>
    </citation>
    <scope>NUCLEOTIDE SEQUENCE [LARGE SCALE GENOMIC DNA]</scope>
    <source>
        <strain evidence="3">ATCC BAA-2073 / strain OB47</strain>
    </source>
</reference>
<feature type="signal peptide" evidence="1">
    <location>
        <begin position="1"/>
        <end position="22"/>
    </location>
</feature>
<sequence>MKKAFCRIIVLILMCITLISCSFTKGNTTSEIKQTVNKFVHAIKTGNIEEFVNIANPYGILVIRNYITGGYGLRGKNIRNFYKPNEISSGLIFPVDGELPVKLSELFHSTVQLGGKINNIKKLKSIYFTNKIEYIQYNNIQSTKEIVNRIYKILNKAGKNYETPVIYVLDNDEFLLCEAKIINSLPVGSFVLFKKLKGDYKVIAVIDLK</sequence>
<protein>
    <recommendedName>
        <fullName evidence="4">Lipoprotein</fullName>
    </recommendedName>
</protein>
<dbReference type="RefSeq" id="WP_013289708.1">
    <property type="nucleotide sequence ID" value="NC_014392.1"/>
</dbReference>
<dbReference type="Proteomes" id="UP000000347">
    <property type="component" value="Chromosome"/>
</dbReference>
<organism evidence="2 3">
    <name type="scientific">Caldicellulosiruptor obsidiansis (strain ATCC BAA-2073 / JCM 16842 / OB47)</name>
    <dbReference type="NCBI Taxonomy" id="608506"/>
    <lineage>
        <taxon>Bacteria</taxon>
        <taxon>Bacillati</taxon>
        <taxon>Bacillota</taxon>
        <taxon>Bacillota incertae sedis</taxon>
        <taxon>Caldicellulosiruptorales</taxon>
        <taxon>Caldicellulosiruptoraceae</taxon>
        <taxon>Caldicellulosiruptor</taxon>
    </lineage>
</organism>
<evidence type="ECO:0000313" key="2">
    <source>
        <dbReference type="EMBL" id="ADL41702.1"/>
    </source>
</evidence>